<evidence type="ECO:0000259" key="2">
    <source>
        <dbReference type="Pfam" id="PF13751"/>
    </source>
</evidence>
<dbReference type="EMBL" id="CP003065">
    <property type="protein sequence ID" value="AEV70375.1"/>
    <property type="molecule type" value="Genomic_DNA"/>
</dbReference>
<dbReference type="Pfam" id="PF13751">
    <property type="entry name" value="DDE_Tnp_1_6"/>
    <property type="match status" value="1"/>
</dbReference>
<evidence type="ECO:0000313" key="5">
    <source>
        <dbReference type="EMBL" id="AEV70375.1"/>
    </source>
</evidence>
<dbReference type="InterPro" id="IPR008490">
    <property type="entry name" value="Transposase_InsH_N"/>
</dbReference>
<reference evidence="3" key="2">
    <citation type="submission" date="2011-12" db="EMBL/GenBank/DDBJ databases">
        <authorList>
            <consortium name="US DOE Joint Genome Institute"/>
            <person name="Lucas S."/>
            <person name="Han J."/>
            <person name="Lapidus A."/>
            <person name="Cheng J.-F."/>
            <person name="Goodwin L."/>
            <person name="Pitluck S."/>
            <person name="Peters L."/>
            <person name="Teshima H."/>
            <person name="Detter J.C."/>
            <person name="Han C."/>
            <person name="Tapia R."/>
            <person name="Land M."/>
            <person name="Hauser L."/>
            <person name="Kyrpides N."/>
            <person name="Ivanova N."/>
            <person name="Pagani I."/>
            <person name="Kitzmiller T."/>
            <person name="Lynd L."/>
            <person name="Izquierdo J."/>
            <person name="Woyke T."/>
        </authorList>
    </citation>
    <scope>NUCLEOTIDE SEQUENCE</scope>
    <source>
        <strain evidence="3">DSM 19732</strain>
    </source>
</reference>
<dbReference type="EMBL" id="CP003065">
    <property type="protein sequence ID" value="AEV67445.1"/>
    <property type="molecule type" value="Genomic_DNA"/>
</dbReference>
<reference evidence="6" key="1">
    <citation type="submission" date="2011-12" db="EMBL/GenBank/DDBJ databases">
        <title>Complete sequence of Clostridium clariflavum DSM 19732.</title>
        <authorList>
            <consortium name="US DOE Joint Genome Institute"/>
            <person name="Lucas S."/>
            <person name="Han J."/>
            <person name="Lapidus A."/>
            <person name="Cheng J.-F."/>
            <person name="Goodwin L."/>
            <person name="Pitluck S."/>
            <person name="Peters L."/>
            <person name="Teshima H."/>
            <person name="Detter J.C."/>
            <person name="Han C."/>
            <person name="Tapia R."/>
            <person name="Land M."/>
            <person name="Hauser L."/>
            <person name="Kyrpides N."/>
            <person name="Ivanova N."/>
            <person name="Pagani I."/>
            <person name="Kitzmiller T."/>
            <person name="Lynd L."/>
            <person name="Izquierdo J."/>
            <person name="Woyke T."/>
        </authorList>
    </citation>
    <scope>NUCLEOTIDE SEQUENCE [LARGE SCALE GENOMIC DNA]</scope>
    <source>
        <strain evidence="6">DSM 19732 / NBRC 101661 / EBR45</strain>
    </source>
</reference>
<keyword evidence="6" id="KW-1185">Reference proteome</keyword>
<feature type="domain" description="Transposase InsH N-terminal" evidence="1">
    <location>
        <begin position="15"/>
        <end position="108"/>
    </location>
</feature>
<proteinExistence type="predicted"/>
<dbReference type="STRING" id="720554.Clocl_0745"/>
<evidence type="ECO:0000313" key="4">
    <source>
        <dbReference type="EMBL" id="AEV67907.1"/>
    </source>
</evidence>
<dbReference type="RefSeq" id="WP_014254074.1">
    <property type="nucleotide sequence ID" value="NC_016627.1"/>
</dbReference>
<dbReference type="InterPro" id="IPR047629">
    <property type="entry name" value="IS1182_transpos"/>
</dbReference>
<evidence type="ECO:0000313" key="3">
    <source>
        <dbReference type="EMBL" id="AEV67445.1"/>
    </source>
</evidence>
<dbReference type="PANTHER" id="PTHR33408:SF2">
    <property type="entry name" value="TRANSPOSASE DDE DOMAIN-CONTAINING PROTEIN"/>
    <property type="match status" value="1"/>
</dbReference>
<accession>G8LV91</accession>
<reference evidence="3 6" key="3">
    <citation type="journal article" date="2012" name="Stand. Genomic Sci.">
        <title>Complete Genome Sequence of Clostridium clariflavum DSM 19732.</title>
        <authorList>
            <person name="Izquierdo J.A."/>
            <person name="Goodwin L."/>
            <person name="Davenport K.W."/>
            <person name="Teshima H."/>
            <person name="Bruce D."/>
            <person name="Detter C."/>
            <person name="Tapia R."/>
            <person name="Han S."/>
            <person name="Land M."/>
            <person name="Hauser L."/>
            <person name="Jeffries C.D."/>
            <person name="Han J."/>
            <person name="Pitluck S."/>
            <person name="Nolan M."/>
            <person name="Chen A."/>
            <person name="Huntemann M."/>
            <person name="Mavromatis K."/>
            <person name="Mikhailova N."/>
            <person name="Liolios K."/>
            <person name="Woyke T."/>
            <person name="Lynd L.R."/>
        </authorList>
    </citation>
    <scope>NUCLEOTIDE SEQUENCE [LARGE SCALE GENOMIC DNA]</scope>
    <source>
        <strain evidence="3">DSM 19732</strain>
        <strain evidence="6">DSM 19732 / NBRC 101661 / EBR45</strain>
    </source>
</reference>
<dbReference type="AlphaFoldDB" id="G8LV91"/>
<dbReference type="OrthoDB" id="9789070at2"/>
<dbReference type="NCBIfam" id="NF033551">
    <property type="entry name" value="transpos_IS1182"/>
    <property type="match status" value="1"/>
</dbReference>
<evidence type="ECO:0000313" key="6">
    <source>
        <dbReference type="Proteomes" id="UP000005435"/>
    </source>
</evidence>
<dbReference type="InterPro" id="IPR025668">
    <property type="entry name" value="Tnp_DDE_dom"/>
</dbReference>
<dbReference type="KEGG" id="ccl:Clocl_1248"/>
<sequence length="516" mass="60305">MLKDKNNQLSIYSILYNKIPENHILKLINNAIDFSFINKLLEKSYCKYYGRPAKEPELMLRLLILQYLYNLSDERVIEEASLNLAYLWFLGINPEEELPHPSLLAKFRVHRLQEVTMDEIITEVVKQCVEKNIIKSGGISIDCTHTHANTVKKVPERILKHIAKKIFKNLEKEAGEIPEEINTNIPNYKEIADHREAKATMKAYVEEVIAQVEEKIEGEKHTKTCKVIEKAREILEDPKFIEQKSIRSLVDQDARVGYKSKTESFFGYKTEYAMTTKERIITAVRVYNGAYVDGTGFEELIDLTKDSGIEIKEVYGDKAYFRKPILDVIKENGAEAYIPISEMVYKIDESKYAYNKDSDQWFCDYGNYTVEKQRKIRKRDGRESWKYKFDVEGCQKCPKKDQCFKIGKSNTLEISVNIPEYYEYSQRAKTKEFIEKYKERASQEWKNGEMKRFHGLSRARGYGLRSMSMQSKLTALAVNLKRIAQLVSSLSKNNHYFLLLKIRIKCFRLYKTVKVA</sequence>
<dbReference type="HOGENOM" id="CLU_1056183_0_0_9"/>
<evidence type="ECO:0000259" key="1">
    <source>
        <dbReference type="Pfam" id="PF05598"/>
    </source>
</evidence>
<name>G8LV91_ACECE</name>
<organism evidence="3 6">
    <name type="scientific">Acetivibrio clariflavus (strain DSM 19732 / NBRC 101661 / EBR45)</name>
    <name type="common">Clostridium clariflavum</name>
    <dbReference type="NCBI Taxonomy" id="720554"/>
    <lineage>
        <taxon>Bacteria</taxon>
        <taxon>Bacillati</taxon>
        <taxon>Bacillota</taxon>
        <taxon>Clostridia</taxon>
        <taxon>Eubacteriales</taxon>
        <taxon>Oscillospiraceae</taxon>
        <taxon>Acetivibrio</taxon>
    </lineage>
</organism>
<feature type="domain" description="Transposase DDE" evidence="2">
    <location>
        <begin position="367"/>
        <end position="483"/>
    </location>
</feature>
<dbReference type="EMBL" id="CP003065">
    <property type="protein sequence ID" value="AEV67907.1"/>
    <property type="molecule type" value="Genomic_DNA"/>
</dbReference>
<protein>
    <submittedName>
        <fullName evidence="3">Transposase</fullName>
    </submittedName>
</protein>
<dbReference type="Proteomes" id="UP000005435">
    <property type="component" value="Chromosome"/>
</dbReference>
<gene>
    <name evidence="3" type="ordered locus">Clocl_0745</name>
    <name evidence="4" type="ordered locus">Clocl_1248</name>
    <name evidence="5" type="ordered locus">Clocl_3935</name>
</gene>
<dbReference type="PANTHER" id="PTHR33408">
    <property type="entry name" value="TRANSPOSASE"/>
    <property type="match status" value="1"/>
</dbReference>
<dbReference type="Pfam" id="PF05598">
    <property type="entry name" value="DUF772"/>
    <property type="match status" value="1"/>
</dbReference>
<dbReference type="KEGG" id="ccl:Clocl_0745"/>
<dbReference type="eggNOG" id="COG3039">
    <property type="taxonomic scope" value="Bacteria"/>
</dbReference>
<dbReference type="KEGG" id="ccl:Clocl_3935"/>